<reference evidence="1 2" key="2">
    <citation type="journal article" date="2019" name="G3 (Bethesda)">
        <title>Hybrid Assembly of the Genome of the Entomopathogenic Nematode Steinernema carpocapsae Identifies the X-Chromosome.</title>
        <authorList>
            <person name="Serra L."/>
            <person name="Macchietto M."/>
            <person name="Macias-Munoz A."/>
            <person name="McGill C.J."/>
            <person name="Rodriguez I.M."/>
            <person name="Rodriguez B."/>
            <person name="Murad R."/>
            <person name="Mortazavi A."/>
        </authorList>
    </citation>
    <scope>NUCLEOTIDE SEQUENCE [LARGE SCALE GENOMIC DNA]</scope>
    <source>
        <strain evidence="1 2">ALL</strain>
    </source>
</reference>
<dbReference type="AlphaFoldDB" id="A0A4V6I736"/>
<name>A0A4V6I736_STECR</name>
<evidence type="ECO:0000313" key="2">
    <source>
        <dbReference type="Proteomes" id="UP000298663"/>
    </source>
</evidence>
<reference evidence="1 2" key="1">
    <citation type="journal article" date="2015" name="Genome Biol.">
        <title>Comparative genomics of Steinernema reveals deeply conserved gene regulatory networks.</title>
        <authorList>
            <person name="Dillman A.R."/>
            <person name="Macchietto M."/>
            <person name="Porter C.F."/>
            <person name="Rogers A."/>
            <person name="Williams B."/>
            <person name="Antoshechkin I."/>
            <person name="Lee M.M."/>
            <person name="Goodwin Z."/>
            <person name="Lu X."/>
            <person name="Lewis E.E."/>
            <person name="Goodrich-Blair H."/>
            <person name="Stock S.P."/>
            <person name="Adams B.J."/>
            <person name="Sternberg P.W."/>
            <person name="Mortazavi A."/>
        </authorList>
    </citation>
    <scope>NUCLEOTIDE SEQUENCE [LARGE SCALE GENOMIC DNA]</scope>
    <source>
        <strain evidence="1 2">ALL</strain>
    </source>
</reference>
<evidence type="ECO:0000313" key="1">
    <source>
        <dbReference type="EMBL" id="TMS32563.1"/>
    </source>
</evidence>
<gene>
    <name evidence="1" type="ORF">L596_000384</name>
</gene>
<keyword evidence="2" id="KW-1185">Reference proteome</keyword>
<sequence length="70" mass="7819">MAALKHVRERPRRPIRAAENEAYVRGPPAASTIHHGCLRKVGRAPYKAITSVTCRSLRVVFGCVNKSYFP</sequence>
<proteinExistence type="predicted"/>
<comment type="caution">
    <text evidence="1">The sequence shown here is derived from an EMBL/GenBank/DDBJ whole genome shotgun (WGS) entry which is preliminary data.</text>
</comment>
<dbReference type="Proteomes" id="UP000298663">
    <property type="component" value="Chromosome X"/>
</dbReference>
<organism evidence="1 2">
    <name type="scientific">Steinernema carpocapsae</name>
    <name type="common">Entomopathogenic nematode</name>
    <dbReference type="NCBI Taxonomy" id="34508"/>
    <lineage>
        <taxon>Eukaryota</taxon>
        <taxon>Metazoa</taxon>
        <taxon>Ecdysozoa</taxon>
        <taxon>Nematoda</taxon>
        <taxon>Chromadorea</taxon>
        <taxon>Rhabditida</taxon>
        <taxon>Tylenchina</taxon>
        <taxon>Panagrolaimomorpha</taxon>
        <taxon>Strongyloidoidea</taxon>
        <taxon>Steinernematidae</taxon>
        <taxon>Steinernema</taxon>
    </lineage>
</organism>
<protein>
    <submittedName>
        <fullName evidence="1">Uncharacterized protein</fullName>
    </submittedName>
</protein>
<dbReference type="EMBL" id="AZBU02000001">
    <property type="protein sequence ID" value="TMS32563.1"/>
    <property type="molecule type" value="Genomic_DNA"/>
</dbReference>
<dbReference type="EMBL" id="CM016762">
    <property type="protein sequence ID" value="TMS32563.1"/>
    <property type="molecule type" value="Genomic_DNA"/>
</dbReference>
<accession>A0A4V6I736</accession>